<dbReference type="Ensembl" id="ENSSDUT00000016555.1">
    <property type="protein sequence ID" value="ENSSDUP00000016253.1"/>
    <property type="gene ID" value="ENSSDUG00000011863.1"/>
</dbReference>
<dbReference type="OMA" id="INTYWKP"/>
<name>A0A3B4UDK1_SERDU</name>
<accession>A0A3B4UDK1</accession>
<dbReference type="Proteomes" id="UP000261420">
    <property type="component" value="Unplaced"/>
</dbReference>
<sequence length="84" mass="9710">MRLKQQDKEPKHTLSHSTKGWLKRNKVIVLRMLTNFPELKLFCTEEGAKTHPSRCTGLINTYWKPAVAVQSLVSKSFPILLYVQ</sequence>
<reference evidence="1" key="2">
    <citation type="submission" date="2025-09" db="UniProtKB">
        <authorList>
            <consortium name="Ensembl"/>
        </authorList>
    </citation>
    <scope>IDENTIFICATION</scope>
</reference>
<evidence type="ECO:0000313" key="2">
    <source>
        <dbReference type="Proteomes" id="UP000261420"/>
    </source>
</evidence>
<reference evidence="1" key="1">
    <citation type="submission" date="2025-08" db="UniProtKB">
        <authorList>
            <consortium name="Ensembl"/>
        </authorList>
    </citation>
    <scope>IDENTIFICATION</scope>
</reference>
<dbReference type="AlphaFoldDB" id="A0A3B4UDK1"/>
<protein>
    <submittedName>
        <fullName evidence="1">Uncharacterized protein</fullName>
    </submittedName>
</protein>
<organism evidence="1 2">
    <name type="scientific">Seriola dumerili</name>
    <name type="common">Greater amberjack</name>
    <name type="synonym">Caranx dumerili</name>
    <dbReference type="NCBI Taxonomy" id="41447"/>
    <lineage>
        <taxon>Eukaryota</taxon>
        <taxon>Metazoa</taxon>
        <taxon>Chordata</taxon>
        <taxon>Craniata</taxon>
        <taxon>Vertebrata</taxon>
        <taxon>Euteleostomi</taxon>
        <taxon>Actinopterygii</taxon>
        <taxon>Neopterygii</taxon>
        <taxon>Teleostei</taxon>
        <taxon>Neoteleostei</taxon>
        <taxon>Acanthomorphata</taxon>
        <taxon>Carangaria</taxon>
        <taxon>Carangiformes</taxon>
        <taxon>Carangidae</taxon>
        <taxon>Seriola</taxon>
    </lineage>
</organism>
<proteinExistence type="predicted"/>
<dbReference type="STRING" id="41447.ENSSDUP00000016253"/>
<evidence type="ECO:0000313" key="1">
    <source>
        <dbReference type="Ensembl" id="ENSSDUP00000016253.1"/>
    </source>
</evidence>
<keyword evidence="2" id="KW-1185">Reference proteome</keyword>